<dbReference type="InterPro" id="IPR050236">
    <property type="entry name" value="Ser_Thr_kinase_AGC"/>
</dbReference>
<dbReference type="GO" id="GO:0005524">
    <property type="term" value="F:ATP binding"/>
    <property type="evidence" value="ECO:0007669"/>
    <property type="project" value="UniProtKB-KW"/>
</dbReference>
<keyword evidence="4" id="KW-0808">Transferase</keyword>
<dbReference type="Gene3D" id="3.30.200.20">
    <property type="entry name" value="Phosphorylase Kinase, domain 1"/>
    <property type="match status" value="1"/>
</dbReference>
<dbReference type="PANTHER" id="PTHR24356:SF414">
    <property type="entry name" value="NON-SPECIFIC SERINE_THREONINE PROTEIN KINASE"/>
    <property type="match status" value="1"/>
</dbReference>
<protein>
    <recommendedName>
        <fullName evidence="2">non-specific serine/threonine protein kinase</fullName>
        <ecNumber evidence="2">2.7.11.1</ecNumber>
    </recommendedName>
</protein>
<evidence type="ECO:0000256" key="9">
    <source>
        <dbReference type="ARBA" id="ARBA00048679"/>
    </source>
</evidence>
<keyword evidence="6" id="KW-0418">Kinase</keyword>
<keyword evidence="5" id="KW-0547">Nucleotide-binding</keyword>
<dbReference type="InterPro" id="IPR011009">
    <property type="entry name" value="Kinase-like_dom_sf"/>
</dbReference>
<dbReference type="InterPro" id="IPR000719">
    <property type="entry name" value="Prot_kinase_dom"/>
</dbReference>
<feature type="compositionally biased region" description="Polar residues" evidence="10">
    <location>
        <begin position="727"/>
        <end position="738"/>
    </location>
</feature>
<feature type="compositionally biased region" description="Polar residues" evidence="10">
    <location>
        <begin position="1425"/>
        <end position="1440"/>
    </location>
</feature>
<dbReference type="InterPro" id="IPR036034">
    <property type="entry name" value="PDZ_sf"/>
</dbReference>
<evidence type="ECO:0000256" key="8">
    <source>
        <dbReference type="ARBA" id="ARBA00047899"/>
    </source>
</evidence>
<sequence>MSLLLSNLNSSLLCSFLNTLHLLTFPFSGKPVDWWSMGIILYEFLVGCVPFYGDSIEDLFAQIVTAPIEWPEEEEWRVPDEAVEIISMLLERDPLMRLGTTGGATQVKEALFFAGPPAVDWNNLLRQKAAFVPQLQHDEDTSYFDPRTERYHHDIESDEDISFLPGSTSHSGRSSPLPLSSTDTRASSTNAVVFDQGASPSVRRPAASRLGREKQQQAEGRRRCHSLNDTTGLVAHARAMQPRSQPTRNNLAVNNLSRANRGRSLSFSRSLMNSNVFRTAGLDLKDIELTTATLTAESVASRNALHMLQNLTLETGVDNELTNQEKATEQQTTIGSHKLHVQTNKHESAVQPILDLEANAESEDDDVDDDVDETDPSTVFHSFTSYSPRFSVVLEQAQMNEALAASNQSEGLKAGCSNVGSRVSSHGLKDGNSPLLLDRGRDLHAGRVCSSSLTHLHALQHRECDTENSNSSWLTRQRSEQATTTLGTIGACVHATAQSITPIKAASLPNQQTLSTSIAEESPKLTESQKQSGSNSSLELSQHGSFTYQSSSSSDHLDATGLWIKESARCVENPTKSSPITEVFSMSGQPVSSLVFSGRPPGSLNADSSSSSSLSLTTLTPRLVPSVTVSSTVSHPSVIDPSSPGHQATWSEHIYPPVLGAISTHEDIRPPTNSITAETGSCFLADNLTNLPACSYSYLQAPSDQRQSGVPQPPVILTANVIGRMSNQPVPQSSSNLTVEAPLRSAAPSSSSDGRPTSFVLIQRGKAGYGFTIRAIRVYFGSSNRYTLHHLVHSVDRDGAAAMAGLTEGDLITTVNGIPIPGMLHTQVVKLILQVSIAVPDPSWFFSFVSSRPGCFWLTLTGVGKGDLSTDHIGVVPSMPIILGRVLYLVTLFSCASRYTSLSFDFHTQSGPELRLLTTPIQHSFIRSDGPWRPAGKLVPRTRPLSDRHPDRGPERGVSFLDKSPSRSLASSANPSKTTGQGDSSRLISDTQSVRVPGSSSSKATPPLRRSTRRLTIRETRHRHLGSGPGTQNTTDLEAAVSNQTGPLPSRPPPPTLDHLGPMVRSFNASDPMRIGPIQPAPNLVNLTSKNVSQNYNLTMAQRFGLPVNPVPTNVSTGSSHGSTSHLPTHRRSIEKPLLRQLNERQHRAMLAAQASPPITPPSACPVYSQAPTVHPSSCPVPPHTSIYRPDVASYALFPHPGVASSPNNCGSMVYPPGSTLVTPSGFHVGGDSSTGFSPNPSSPMSDWNNLGSFANPAMHNSMAPSVTRPQMVCSFPASAHVSSYGPIAASHSLPLFGFSPTAQSQSNTSSHTTQNPLAAHLRHSDPPRCFTTTGHAPTYWNSSATGAPGTVVASNNTIVEVTPAQLDSYSSTDTNLSTQASALISSGQVRLRRRSHLFAVQHVASPDSPTREGEADRTDMAQHSAATNAQQLPNVAPTSRRTEQQ</sequence>
<dbReference type="EMBL" id="JTDE01000962">
    <property type="protein sequence ID" value="KAF7259950.1"/>
    <property type="molecule type" value="Genomic_DNA"/>
</dbReference>
<dbReference type="Proteomes" id="UP000822476">
    <property type="component" value="Unassembled WGS sequence"/>
</dbReference>
<keyword evidence="7" id="KW-0067">ATP-binding</keyword>
<evidence type="ECO:0000256" key="2">
    <source>
        <dbReference type="ARBA" id="ARBA00012513"/>
    </source>
</evidence>
<evidence type="ECO:0000256" key="10">
    <source>
        <dbReference type="SAM" id="MobiDB-lite"/>
    </source>
</evidence>
<dbReference type="PROSITE" id="PS51285">
    <property type="entry name" value="AGC_KINASE_CTER"/>
    <property type="match status" value="1"/>
</dbReference>
<feature type="region of interest" description="Disordered" evidence="10">
    <location>
        <begin position="727"/>
        <end position="755"/>
    </location>
</feature>
<dbReference type="Pfam" id="PF00069">
    <property type="entry name" value="Pkinase"/>
    <property type="match status" value="1"/>
</dbReference>
<proteinExistence type="inferred from homology"/>
<dbReference type="InterPro" id="IPR001478">
    <property type="entry name" value="PDZ"/>
</dbReference>
<evidence type="ECO:0000259" key="13">
    <source>
        <dbReference type="PROSITE" id="PS51285"/>
    </source>
</evidence>
<name>A0A8S9Z2Y6_9TREM</name>
<dbReference type="PROSITE" id="PS50106">
    <property type="entry name" value="PDZ"/>
    <property type="match status" value="1"/>
</dbReference>
<evidence type="ECO:0000256" key="3">
    <source>
        <dbReference type="ARBA" id="ARBA00022527"/>
    </source>
</evidence>
<dbReference type="Gene3D" id="1.10.510.10">
    <property type="entry name" value="Transferase(Phosphotransferase) domain 1"/>
    <property type="match status" value="1"/>
</dbReference>
<feature type="compositionally biased region" description="Basic and acidic residues" evidence="10">
    <location>
        <begin position="1410"/>
        <end position="1421"/>
    </location>
</feature>
<evidence type="ECO:0000259" key="12">
    <source>
        <dbReference type="PROSITE" id="PS50106"/>
    </source>
</evidence>
<feature type="domain" description="Protein kinase" evidence="11">
    <location>
        <begin position="1"/>
        <end position="113"/>
    </location>
</feature>
<feature type="compositionally biased region" description="Basic and acidic residues" evidence="10">
    <location>
        <begin position="210"/>
        <end position="221"/>
    </location>
</feature>
<feature type="compositionally biased region" description="Polar residues" evidence="10">
    <location>
        <begin position="165"/>
        <end position="191"/>
    </location>
</feature>
<feature type="compositionally biased region" description="Low complexity" evidence="10">
    <location>
        <begin position="1302"/>
        <end position="1315"/>
    </location>
</feature>
<evidence type="ECO:0000313" key="14">
    <source>
        <dbReference type="EMBL" id="KAF7259950.1"/>
    </source>
</evidence>
<dbReference type="Pfam" id="PF00595">
    <property type="entry name" value="PDZ"/>
    <property type="match status" value="1"/>
</dbReference>
<feature type="region of interest" description="Disordered" evidence="10">
    <location>
        <begin position="520"/>
        <end position="554"/>
    </location>
</feature>
<keyword evidence="3" id="KW-0723">Serine/threonine-protein kinase</keyword>
<dbReference type="GO" id="GO:0035556">
    <property type="term" value="P:intracellular signal transduction"/>
    <property type="evidence" value="ECO:0007669"/>
    <property type="project" value="TreeGrafter"/>
</dbReference>
<dbReference type="SUPFAM" id="SSF56112">
    <property type="entry name" value="Protein kinase-like (PK-like)"/>
    <property type="match status" value="1"/>
</dbReference>
<feature type="region of interest" description="Disordered" evidence="10">
    <location>
        <begin position="932"/>
        <end position="1035"/>
    </location>
</feature>
<evidence type="ECO:0000256" key="6">
    <source>
        <dbReference type="ARBA" id="ARBA00022777"/>
    </source>
</evidence>
<dbReference type="PROSITE" id="PS50011">
    <property type="entry name" value="PROTEIN_KINASE_DOM"/>
    <property type="match status" value="1"/>
</dbReference>
<feature type="compositionally biased region" description="Basic and acidic residues" evidence="10">
    <location>
        <begin position="944"/>
        <end position="955"/>
    </location>
</feature>
<evidence type="ECO:0000313" key="15">
    <source>
        <dbReference type="Proteomes" id="UP000822476"/>
    </source>
</evidence>
<evidence type="ECO:0000256" key="4">
    <source>
        <dbReference type="ARBA" id="ARBA00022679"/>
    </source>
</evidence>
<accession>A0A8S9Z2Y6</accession>
<comment type="similarity">
    <text evidence="1">Belongs to the protein kinase superfamily. AGC Ser/Thr protein kinase family.</text>
</comment>
<comment type="catalytic activity">
    <reaction evidence="8">
        <text>L-threonyl-[protein] + ATP = O-phospho-L-threonyl-[protein] + ADP + H(+)</text>
        <dbReference type="Rhea" id="RHEA:46608"/>
        <dbReference type="Rhea" id="RHEA-COMP:11060"/>
        <dbReference type="Rhea" id="RHEA-COMP:11605"/>
        <dbReference type="ChEBI" id="CHEBI:15378"/>
        <dbReference type="ChEBI" id="CHEBI:30013"/>
        <dbReference type="ChEBI" id="CHEBI:30616"/>
        <dbReference type="ChEBI" id="CHEBI:61977"/>
        <dbReference type="ChEBI" id="CHEBI:456216"/>
        <dbReference type="EC" id="2.7.11.1"/>
    </reaction>
</comment>
<feature type="compositionally biased region" description="Polar residues" evidence="10">
    <location>
        <begin position="966"/>
        <end position="1004"/>
    </location>
</feature>
<comment type="caution">
    <text evidence="14">The sequence shown here is derived from an EMBL/GenBank/DDBJ whole genome shotgun (WGS) entry which is preliminary data.</text>
</comment>
<organism evidence="14 15">
    <name type="scientific">Paragonimus skrjabini miyazakii</name>
    <dbReference type="NCBI Taxonomy" id="59628"/>
    <lineage>
        <taxon>Eukaryota</taxon>
        <taxon>Metazoa</taxon>
        <taxon>Spiralia</taxon>
        <taxon>Lophotrochozoa</taxon>
        <taxon>Platyhelminthes</taxon>
        <taxon>Trematoda</taxon>
        <taxon>Digenea</taxon>
        <taxon>Plagiorchiida</taxon>
        <taxon>Troglotremata</taxon>
        <taxon>Troglotrematidae</taxon>
        <taxon>Paragonimus</taxon>
    </lineage>
</organism>
<dbReference type="SUPFAM" id="SSF50156">
    <property type="entry name" value="PDZ domain-like"/>
    <property type="match status" value="1"/>
</dbReference>
<dbReference type="GO" id="GO:0004674">
    <property type="term" value="F:protein serine/threonine kinase activity"/>
    <property type="evidence" value="ECO:0007669"/>
    <property type="project" value="UniProtKB-KW"/>
</dbReference>
<evidence type="ECO:0000256" key="1">
    <source>
        <dbReference type="ARBA" id="ARBA00009903"/>
    </source>
</evidence>
<feature type="region of interest" description="Disordered" evidence="10">
    <location>
        <begin position="1302"/>
        <end position="1333"/>
    </location>
</feature>
<comment type="catalytic activity">
    <reaction evidence="9">
        <text>L-seryl-[protein] + ATP = O-phospho-L-seryl-[protein] + ADP + H(+)</text>
        <dbReference type="Rhea" id="RHEA:17989"/>
        <dbReference type="Rhea" id="RHEA-COMP:9863"/>
        <dbReference type="Rhea" id="RHEA-COMP:11604"/>
        <dbReference type="ChEBI" id="CHEBI:15378"/>
        <dbReference type="ChEBI" id="CHEBI:29999"/>
        <dbReference type="ChEBI" id="CHEBI:30616"/>
        <dbReference type="ChEBI" id="CHEBI:83421"/>
        <dbReference type="ChEBI" id="CHEBI:456216"/>
        <dbReference type="EC" id="2.7.11.1"/>
    </reaction>
</comment>
<feature type="region of interest" description="Disordered" evidence="10">
    <location>
        <begin position="1404"/>
        <end position="1446"/>
    </location>
</feature>
<keyword evidence="15" id="KW-1185">Reference proteome</keyword>
<feature type="domain" description="PDZ" evidence="12">
    <location>
        <begin position="759"/>
        <end position="832"/>
    </location>
</feature>
<evidence type="ECO:0000259" key="11">
    <source>
        <dbReference type="PROSITE" id="PS50011"/>
    </source>
</evidence>
<evidence type="ECO:0000256" key="7">
    <source>
        <dbReference type="ARBA" id="ARBA00022840"/>
    </source>
</evidence>
<dbReference type="OrthoDB" id="10070999at2759"/>
<dbReference type="InterPro" id="IPR000961">
    <property type="entry name" value="AGC-kinase_C"/>
</dbReference>
<feature type="region of interest" description="Disordered" evidence="10">
    <location>
        <begin position="154"/>
        <end position="224"/>
    </location>
</feature>
<dbReference type="EC" id="2.7.11.1" evidence="2"/>
<reference evidence="14" key="1">
    <citation type="submission" date="2019-07" db="EMBL/GenBank/DDBJ databases">
        <title>Annotation for the trematode Paragonimus miyazaki's.</title>
        <authorList>
            <person name="Choi Y.-J."/>
        </authorList>
    </citation>
    <scope>NUCLEOTIDE SEQUENCE</scope>
    <source>
        <strain evidence="14">Japan</strain>
    </source>
</reference>
<dbReference type="SMART" id="SM00228">
    <property type="entry name" value="PDZ"/>
    <property type="match status" value="1"/>
</dbReference>
<gene>
    <name evidence="14" type="ORF">EG68_03642</name>
</gene>
<dbReference type="PANTHER" id="PTHR24356">
    <property type="entry name" value="SERINE/THREONINE-PROTEIN KINASE"/>
    <property type="match status" value="1"/>
</dbReference>
<feature type="domain" description="AGC-kinase C-terminal" evidence="13">
    <location>
        <begin position="117"/>
        <end position="178"/>
    </location>
</feature>
<evidence type="ECO:0000256" key="5">
    <source>
        <dbReference type="ARBA" id="ARBA00022741"/>
    </source>
</evidence>
<feature type="compositionally biased region" description="Basic residues" evidence="10">
    <location>
        <begin position="1010"/>
        <end position="1025"/>
    </location>
</feature>
<dbReference type="Gene3D" id="2.30.42.10">
    <property type="match status" value="1"/>
</dbReference>